<dbReference type="EMBL" id="BLKS01000001">
    <property type="protein sequence ID" value="GFG48573.1"/>
    <property type="molecule type" value="Genomic_DNA"/>
</dbReference>
<dbReference type="InterPro" id="IPR029045">
    <property type="entry name" value="ClpP/crotonase-like_dom_sf"/>
</dbReference>
<dbReference type="AlphaFoldDB" id="A0A7I9VT03"/>
<comment type="caution">
    <text evidence="1">The sequence shown here is derived from an EMBL/GenBank/DDBJ whole genome shotgun (WGS) entry which is preliminary data.</text>
</comment>
<sequence length="77" mass="8523">MGRLLSQRRERSRVARVTINNPPINLVTPEFLVDLPDLIDQMQASTDVHGLTFGSTTVIETGAESHRVDHGNRRAAS</sequence>
<proteinExistence type="predicted"/>
<organism evidence="1 2">
    <name type="scientific">Mycolicibacterium agri</name>
    <name type="common">Mycobacterium agri</name>
    <dbReference type="NCBI Taxonomy" id="36811"/>
    <lineage>
        <taxon>Bacteria</taxon>
        <taxon>Bacillati</taxon>
        <taxon>Actinomycetota</taxon>
        <taxon>Actinomycetes</taxon>
        <taxon>Mycobacteriales</taxon>
        <taxon>Mycobacteriaceae</taxon>
        <taxon>Mycolicibacterium</taxon>
    </lineage>
</organism>
<reference evidence="1 2" key="1">
    <citation type="journal article" date="2019" name="Emerg. Microbes Infect.">
        <title>Comprehensive subspecies identification of 175 nontuberculous mycobacteria species based on 7547 genomic profiles.</title>
        <authorList>
            <person name="Matsumoto Y."/>
            <person name="Kinjo T."/>
            <person name="Motooka D."/>
            <person name="Nabeya D."/>
            <person name="Jung N."/>
            <person name="Uechi K."/>
            <person name="Horii T."/>
            <person name="Iida T."/>
            <person name="Fujita J."/>
            <person name="Nakamura S."/>
        </authorList>
    </citation>
    <scope>NUCLEOTIDE SEQUENCE [LARGE SCALE GENOMIC DNA]</scope>
    <source>
        <strain evidence="1 2">JCM 6377</strain>
    </source>
</reference>
<accession>A0A7I9VT03</accession>
<dbReference type="Proteomes" id="UP000465302">
    <property type="component" value="Unassembled WGS sequence"/>
</dbReference>
<dbReference type="Gene3D" id="3.90.226.10">
    <property type="entry name" value="2-enoyl-CoA Hydratase, Chain A, domain 1"/>
    <property type="match status" value="1"/>
</dbReference>
<gene>
    <name evidence="1" type="ORF">MAGR_00140</name>
</gene>
<dbReference type="SUPFAM" id="SSF52096">
    <property type="entry name" value="ClpP/crotonase"/>
    <property type="match status" value="1"/>
</dbReference>
<protein>
    <recommendedName>
        <fullName evidence="3">Enoyl-CoA hydratase/isomerase family protein</fullName>
    </recommendedName>
</protein>
<name>A0A7I9VT03_MYCAG</name>
<evidence type="ECO:0008006" key="3">
    <source>
        <dbReference type="Google" id="ProtNLM"/>
    </source>
</evidence>
<evidence type="ECO:0000313" key="1">
    <source>
        <dbReference type="EMBL" id="GFG48573.1"/>
    </source>
</evidence>
<evidence type="ECO:0000313" key="2">
    <source>
        <dbReference type="Proteomes" id="UP000465302"/>
    </source>
</evidence>